<evidence type="ECO:0000256" key="1">
    <source>
        <dbReference type="SAM" id="MobiDB-lite"/>
    </source>
</evidence>
<dbReference type="Proteomes" id="UP001314170">
    <property type="component" value="Unassembled WGS sequence"/>
</dbReference>
<feature type="region of interest" description="Disordered" evidence="1">
    <location>
        <begin position="74"/>
        <end position="97"/>
    </location>
</feature>
<feature type="transmembrane region" description="Helical" evidence="2">
    <location>
        <begin position="12"/>
        <end position="29"/>
    </location>
</feature>
<proteinExistence type="predicted"/>
<reference evidence="3 4" key="1">
    <citation type="submission" date="2024-01" db="EMBL/GenBank/DDBJ databases">
        <authorList>
            <person name="Waweru B."/>
        </authorList>
    </citation>
    <scope>NUCLEOTIDE SEQUENCE [LARGE SCALE GENOMIC DNA]</scope>
</reference>
<comment type="caution">
    <text evidence="3">The sequence shown here is derived from an EMBL/GenBank/DDBJ whole genome shotgun (WGS) entry which is preliminary data.</text>
</comment>
<dbReference type="EMBL" id="CAWUPB010000905">
    <property type="protein sequence ID" value="CAK7329009.1"/>
    <property type="molecule type" value="Genomic_DNA"/>
</dbReference>
<gene>
    <name evidence="3" type="ORF">DCAF_LOCUS6756</name>
</gene>
<evidence type="ECO:0000313" key="3">
    <source>
        <dbReference type="EMBL" id="CAK7329009.1"/>
    </source>
</evidence>
<keyword evidence="4" id="KW-1185">Reference proteome</keyword>
<protein>
    <submittedName>
        <fullName evidence="3">Uncharacterized protein</fullName>
    </submittedName>
</protein>
<feature type="compositionally biased region" description="Basic and acidic residues" evidence="1">
    <location>
        <begin position="74"/>
        <end position="89"/>
    </location>
</feature>
<dbReference type="AlphaFoldDB" id="A0AAV1R882"/>
<sequence length="97" mass="10841">MDVIYPRLGRDLISLLLSLAYSVTLHLWWKAPLAVLNYEIYVSSCSGGWTRQELAKAPGVLAKLIDSKASNVAAKEEEKKEEPSKKLNEDLGFSLFD</sequence>
<name>A0AAV1R882_9ROSI</name>
<organism evidence="3 4">
    <name type="scientific">Dovyalis caffra</name>
    <dbReference type="NCBI Taxonomy" id="77055"/>
    <lineage>
        <taxon>Eukaryota</taxon>
        <taxon>Viridiplantae</taxon>
        <taxon>Streptophyta</taxon>
        <taxon>Embryophyta</taxon>
        <taxon>Tracheophyta</taxon>
        <taxon>Spermatophyta</taxon>
        <taxon>Magnoliopsida</taxon>
        <taxon>eudicotyledons</taxon>
        <taxon>Gunneridae</taxon>
        <taxon>Pentapetalae</taxon>
        <taxon>rosids</taxon>
        <taxon>fabids</taxon>
        <taxon>Malpighiales</taxon>
        <taxon>Salicaceae</taxon>
        <taxon>Flacourtieae</taxon>
        <taxon>Dovyalis</taxon>
    </lineage>
</organism>
<evidence type="ECO:0000313" key="4">
    <source>
        <dbReference type="Proteomes" id="UP001314170"/>
    </source>
</evidence>
<keyword evidence="2" id="KW-0472">Membrane</keyword>
<accession>A0AAV1R882</accession>
<evidence type="ECO:0000256" key="2">
    <source>
        <dbReference type="SAM" id="Phobius"/>
    </source>
</evidence>
<keyword evidence="2" id="KW-0812">Transmembrane</keyword>
<keyword evidence="2" id="KW-1133">Transmembrane helix</keyword>